<protein>
    <recommendedName>
        <fullName evidence="4">MULE transposase domain-containing protein</fullName>
    </recommendedName>
</protein>
<comment type="caution">
    <text evidence="2">The sequence shown here is derived from an EMBL/GenBank/DDBJ whole genome shotgun (WGS) entry which is preliminary data.</text>
</comment>
<evidence type="ECO:0008006" key="4">
    <source>
        <dbReference type="Google" id="ProtNLM"/>
    </source>
</evidence>
<dbReference type="Proteomes" id="UP000054783">
    <property type="component" value="Unassembled WGS sequence"/>
</dbReference>
<accession>A0A0V1ADQ3</accession>
<dbReference type="EMBL" id="JYDQ01000006">
    <property type="protein sequence ID" value="KRY22836.1"/>
    <property type="molecule type" value="Genomic_DNA"/>
</dbReference>
<evidence type="ECO:0000313" key="3">
    <source>
        <dbReference type="Proteomes" id="UP000054783"/>
    </source>
</evidence>
<proteinExistence type="predicted"/>
<feature type="signal peptide" evidence="1">
    <location>
        <begin position="1"/>
        <end position="18"/>
    </location>
</feature>
<organism evidence="2 3">
    <name type="scientific">Trichinella patagoniensis</name>
    <dbReference type="NCBI Taxonomy" id="990121"/>
    <lineage>
        <taxon>Eukaryota</taxon>
        <taxon>Metazoa</taxon>
        <taxon>Ecdysozoa</taxon>
        <taxon>Nematoda</taxon>
        <taxon>Enoplea</taxon>
        <taxon>Dorylaimia</taxon>
        <taxon>Trichinellida</taxon>
        <taxon>Trichinellidae</taxon>
        <taxon>Trichinella</taxon>
    </lineage>
</organism>
<gene>
    <name evidence="2" type="ORF">T12_10078</name>
</gene>
<sequence>MWLTARLFGLRLSCTVRGIAQPSRFPNYFSMIWVARRGEFSVISENMFQCNLEAKAMGTALHQTEIGGMAWLVIHGRMHLLPRPMQLNELRLLAVQDPRPVTEVYDELPSNAFTISDTPRTFQRGGRPGTMYNSRSRRYPRHPARRQDLRLTAEQTRTKSQRGFQLDSTTFLCDFETAFIPAIQGNFPNTQVQGCFFHFYQAVLRRIKQLCEAESENADGISIFSGEPCTPGFEILDVGISGQVEAFFQYFQQEWLLDAKILLCSVYGVAVPTTNHLESWQSGMNKRARENHL</sequence>
<evidence type="ECO:0000313" key="2">
    <source>
        <dbReference type="EMBL" id="KRY22836.1"/>
    </source>
</evidence>
<name>A0A0V1ADQ3_9BILA</name>
<feature type="chain" id="PRO_5006874474" description="MULE transposase domain-containing protein" evidence="1">
    <location>
        <begin position="19"/>
        <end position="293"/>
    </location>
</feature>
<keyword evidence="3" id="KW-1185">Reference proteome</keyword>
<evidence type="ECO:0000256" key="1">
    <source>
        <dbReference type="SAM" id="SignalP"/>
    </source>
</evidence>
<reference evidence="2 3" key="1">
    <citation type="submission" date="2015-01" db="EMBL/GenBank/DDBJ databases">
        <title>Evolution of Trichinella species and genotypes.</title>
        <authorList>
            <person name="Korhonen P.K."/>
            <person name="Edoardo P."/>
            <person name="Giuseppe L.R."/>
            <person name="Gasser R.B."/>
        </authorList>
    </citation>
    <scope>NUCLEOTIDE SEQUENCE [LARGE SCALE GENOMIC DNA]</scope>
    <source>
        <strain evidence="2">ISS2496</strain>
    </source>
</reference>
<keyword evidence="1" id="KW-0732">Signal</keyword>
<dbReference type="AlphaFoldDB" id="A0A0V1ADQ3"/>